<evidence type="ECO:0000313" key="1">
    <source>
        <dbReference type="EMBL" id="KAL0574311.1"/>
    </source>
</evidence>
<proteinExistence type="predicted"/>
<reference evidence="1 2" key="1">
    <citation type="submission" date="2024-02" db="EMBL/GenBank/DDBJ databases">
        <title>A draft genome for the cacao thread blight pathogen Marasmius crinis-equi.</title>
        <authorList>
            <person name="Cohen S.P."/>
            <person name="Baruah I.K."/>
            <person name="Amoako-Attah I."/>
            <person name="Bukari Y."/>
            <person name="Meinhardt L.W."/>
            <person name="Bailey B.A."/>
        </authorList>
    </citation>
    <scope>NUCLEOTIDE SEQUENCE [LARGE SCALE GENOMIC DNA]</scope>
    <source>
        <strain evidence="1 2">GH-76</strain>
    </source>
</reference>
<organism evidence="1 2">
    <name type="scientific">Marasmius crinis-equi</name>
    <dbReference type="NCBI Taxonomy" id="585013"/>
    <lineage>
        <taxon>Eukaryota</taxon>
        <taxon>Fungi</taxon>
        <taxon>Dikarya</taxon>
        <taxon>Basidiomycota</taxon>
        <taxon>Agaricomycotina</taxon>
        <taxon>Agaricomycetes</taxon>
        <taxon>Agaricomycetidae</taxon>
        <taxon>Agaricales</taxon>
        <taxon>Marasmiineae</taxon>
        <taxon>Marasmiaceae</taxon>
        <taxon>Marasmius</taxon>
    </lineage>
</organism>
<comment type="caution">
    <text evidence="1">The sequence shown here is derived from an EMBL/GenBank/DDBJ whole genome shotgun (WGS) entry which is preliminary data.</text>
</comment>
<gene>
    <name evidence="1" type="ORF">V5O48_007649</name>
</gene>
<protein>
    <submittedName>
        <fullName evidence="1">Uncharacterized protein</fullName>
    </submittedName>
</protein>
<sequence length="357" mass="40301">MALNIHQSSPHPSSAPEDAFPTPQYFPLSSIPPDARDSFDDATMQTKTEAEYLPAVMLRNYVRYCALPACLRFGQIPIGSVPKFLTPWPEHPELKKPEGTRVLEGVSTYDKWNFARSVRSYIDSLPAFHIGAKEATRLRLPCDGYAELDEDEVERFSFIDGIDQLLDVVQRDVLRTVCECIRIIERMPPDAPLFKQMQFRRATHLCTAHNARWDILAMCSSLLNGISVVIVVVPPWEVSAQALKKFTIERKFPDNILDSLPVNPLDISDKLWAVAHDVCYEQGKFFVVTNYTHWTFGRFSNDWKQATVTPVVEARTVELEGGGFNAGFDCGANVFESLIYWIQLARSSAPPVMGDKL</sequence>
<dbReference type="EMBL" id="JBAHYK010000409">
    <property type="protein sequence ID" value="KAL0574311.1"/>
    <property type="molecule type" value="Genomic_DNA"/>
</dbReference>
<name>A0ABR3FG74_9AGAR</name>
<accession>A0ABR3FG74</accession>
<evidence type="ECO:0000313" key="2">
    <source>
        <dbReference type="Proteomes" id="UP001465976"/>
    </source>
</evidence>
<dbReference type="Proteomes" id="UP001465976">
    <property type="component" value="Unassembled WGS sequence"/>
</dbReference>
<keyword evidence="2" id="KW-1185">Reference proteome</keyword>